<dbReference type="InterPro" id="IPR012677">
    <property type="entry name" value="Nucleotide-bd_a/b_plait_sf"/>
</dbReference>
<proteinExistence type="predicted"/>
<reference evidence="5" key="1">
    <citation type="submission" date="2024-02" db="EMBL/GenBank/DDBJ databases">
        <authorList>
            <consortium name="ELIXIR-Norway"/>
            <consortium name="Elixir Norway"/>
        </authorList>
    </citation>
    <scope>NUCLEOTIDE SEQUENCE</scope>
</reference>
<feature type="region of interest" description="Disordered" evidence="3">
    <location>
        <begin position="231"/>
        <end position="272"/>
    </location>
</feature>
<keyword evidence="6" id="KW-1185">Reference proteome</keyword>
<dbReference type="Gene3D" id="3.30.70.330">
    <property type="match status" value="1"/>
</dbReference>
<dbReference type="InterPro" id="IPR000504">
    <property type="entry name" value="RRM_dom"/>
</dbReference>
<organism evidence="5 6">
    <name type="scientific">Sphagnum jensenii</name>
    <dbReference type="NCBI Taxonomy" id="128206"/>
    <lineage>
        <taxon>Eukaryota</taxon>
        <taxon>Viridiplantae</taxon>
        <taxon>Streptophyta</taxon>
        <taxon>Embryophyta</taxon>
        <taxon>Bryophyta</taxon>
        <taxon>Sphagnophytina</taxon>
        <taxon>Sphagnopsida</taxon>
        <taxon>Sphagnales</taxon>
        <taxon>Sphagnaceae</taxon>
        <taxon>Sphagnum</taxon>
    </lineage>
</organism>
<dbReference type="InterPro" id="IPR051229">
    <property type="entry name" value="ALYREF_mRNA_export"/>
</dbReference>
<feature type="domain" description="RRM" evidence="4">
    <location>
        <begin position="116"/>
        <end position="193"/>
    </location>
</feature>
<name>A0ABP0VSU8_9BRYO</name>
<keyword evidence="1 2" id="KW-0694">RNA-binding</keyword>
<dbReference type="SMART" id="SM01218">
    <property type="entry name" value="FoP_duplication"/>
    <property type="match status" value="1"/>
</dbReference>
<dbReference type="PANTHER" id="PTHR19965:SF35">
    <property type="entry name" value="RNA ANNEALING PROTEIN YRA1"/>
    <property type="match status" value="1"/>
</dbReference>
<dbReference type="Proteomes" id="UP001497444">
    <property type="component" value="Chromosome 10"/>
</dbReference>
<feature type="compositionally biased region" description="Gly residues" evidence="3">
    <location>
        <begin position="20"/>
        <end position="43"/>
    </location>
</feature>
<dbReference type="SMART" id="SM00360">
    <property type="entry name" value="RRM"/>
    <property type="match status" value="1"/>
</dbReference>
<gene>
    <name evidence="5" type="ORF">CSSPJE1EN1_LOCUS3033</name>
</gene>
<dbReference type="Pfam" id="PF13865">
    <property type="entry name" value="FoP_duplication"/>
    <property type="match status" value="1"/>
</dbReference>
<dbReference type="InterPro" id="IPR035979">
    <property type="entry name" value="RBD_domain_sf"/>
</dbReference>
<feature type="region of interest" description="Disordered" evidence="3">
    <location>
        <begin position="15"/>
        <end position="86"/>
    </location>
</feature>
<evidence type="ECO:0000256" key="2">
    <source>
        <dbReference type="PROSITE-ProRule" id="PRU00176"/>
    </source>
</evidence>
<evidence type="ECO:0000313" key="6">
    <source>
        <dbReference type="Proteomes" id="UP001497444"/>
    </source>
</evidence>
<evidence type="ECO:0000256" key="1">
    <source>
        <dbReference type="ARBA" id="ARBA00022884"/>
    </source>
</evidence>
<evidence type="ECO:0000259" key="4">
    <source>
        <dbReference type="PROSITE" id="PS50102"/>
    </source>
</evidence>
<sequence length="286" mass="29277">MTSALDMSLDDLIKNNKQVGRGGGGGGGGGGGAGGRGGRGGGVRRSTANNGAGYGGGGNMGPSRRQVARSAARPTPYATAKAVHRAPTDGAWQHDLYDEAAAVVPSSRSLGIETGTKLYISNLDYGVSNDDIKELFSEVGDLKRCSINYDRSGRSKGTAEVVLSRKADAIAALKRYNNVQLDGKPMKIELIGTNLTTPVPATVARVSNGAVAVNPGQVRPLVMAVPAARGRGGVGGRRGGGGASTYRGRGRGQGTGRGRGSLAPEKSVEDLDADLENYHAEAMQTN</sequence>
<accession>A0ABP0VSU8</accession>
<protein>
    <recommendedName>
        <fullName evidence="4">RRM domain-containing protein</fullName>
    </recommendedName>
</protein>
<dbReference type="EMBL" id="OZ020105">
    <property type="protein sequence ID" value="CAK9257555.1"/>
    <property type="molecule type" value="Genomic_DNA"/>
</dbReference>
<dbReference type="InterPro" id="IPR025715">
    <property type="entry name" value="FoP_C"/>
</dbReference>
<feature type="compositionally biased region" description="Gly residues" evidence="3">
    <location>
        <begin position="231"/>
        <end position="243"/>
    </location>
</feature>
<dbReference type="CDD" id="cd12680">
    <property type="entry name" value="RRM_THOC4"/>
    <property type="match status" value="1"/>
</dbReference>
<dbReference type="PANTHER" id="PTHR19965">
    <property type="entry name" value="RNA AND EXPORT FACTOR BINDING PROTEIN"/>
    <property type="match status" value="1"/>
</dbReference>
<dbReference type="PROSITE" id="PS50102">
    <property type="entry name" value="RRM"/>
    <property type="match status" value="1"/>
</dbReference>
<evidence type="ECO:0000256" key="3">
    <source>
        <dbReference type="SAM" id="MobiDB-lite"/>
    </source>
</evidence>
<evidence type="ECO:0000313" key="5">
    <source>
        <dbReference type="EMBL" id="CAK9257555.1"/>
    </source>
</evidence>
<dbReference type="Pfam" id="PF00076">
    <property type="entry name" value="RRM_1"/>
    <property type="match status" value="1"/>
</dbReference>
<dbReference type="SUPFAM" id="SSF54928">
    <property type="entry name" value="RNA-binding domain, RBD"/>
    <property type="match status" value="1"/>
</dbReference>